<dbReference type="AlphaFoldDB" id="A0A1J1INC6"/>
<protein>
    <submittedName>
        <fullName evidence="1">CLUMA_CG013858, isoform A</fullName>
    </submittedName>
</protein>
<sequence>MPQNLQVIRKERERKGERLQPLNFFFRIVCFLEAFEKTFWANELESIAFETYKLHYIPMMSKAYRTHSVVEFL</sequence>
<reference evidence="1 2" key="1">
    <citation type="submission" date="2015-04" db="EMBL/GenBank/DDBJ databases">
        <authorList>
            <person name="Syromyatnikov M.Y."/>
            <person name="Popov V.N."/>
        </authorList>
    </citation>
    <scope>NUCLEOTIDE SEQUENCE [LARGE SCALE GENOMIC DNA]</scope>
</reference>
<accession>A0A1J1INC6</accession>
<evidence type="ECO:0000313" key="1">
    <source>
        <dbReference type="EMBL" id="CRL00598.1"/>
    </source>
</evidence>
<dbReference type="EMBL" id="CVRI01000054">
    <property type="protein sequence ID" value="CRL00598.1"/>
    <property type="molecule type" value="Genomic_DNA"/>
</dbReference>
<proteinExistence type="predicted"/>
<organism evidence="1 2">
    <name type="scientific">Clunio marinus</name>
    <dbReference type="NCBI Taxonomy" id="568069"/>
    <lineage>
        <taxon>Eukaryota</taxon>
        <taxon>Metazoa</taxon>
        <taxon>Ecdysozoa</taxon>
        <taxon>Arthropoda</taxon>
        <taxon>Hexapoda</taxon>
        <taxon>Insecta</taxon>
        <taxon>Pterygota</taxon>
        <taxon>Neoptera</taxon>
        <taxon>Endopterygota</taxon>
        <taxon>Diptera</taxon>
        <taxon>Nematocera</taxon>
        <taxon>Chironomoidea</taxon>
        <taxon>Chironomidae</taxon>
        <taxon>Clunio</taxon>
    </lineage>
</organism>
<dbReference type="Proteomes" id="UP000183832">
    <property type="component" value="Unassembled WGS sequence"/>
</dbReference>
<gene>
    <name evidence="1" type="ORF">CLUMA_CG013858</name>
</gene>
<keyword evidence="2" id="KW-1185">Reference proteome</keyword>
<name>A0A1J1INC6_9DIPT</name>
<evidence type="ECO:0000313" key="2">
    <source>
        <dbReference type="Proteomes" id="UP000183832"/>
    </source>
</evidence>